<organism evidence="1 2">
    <name type="scientific">Paramecium pentaurelia</name>
    <dbReference type="NCBI Taxonomy" id="43138"/>
    <lineage>
        <taxon>Eukaryota</taxon>
        <taxon>Sar</taxon>
        <taxon>Alveolata</taxon>
        <taxon>Ciliophora</taxon>
        <taxon>Intramacronucleata</taxon>
        <taxon>Oligohymenophorea</taxon>
        <taxon>Peniculida</taxon>
        <taxon>Parameciidae</taxon>
        <taxon>Paramecium</taxon>
    </lineage>
</organism>
<dbReference type="EMBL" id="CAJJDO010000216">
    <property type="protein sequence ID" value="CAD8214458.1"/>
    <property type="molecule type" value="Genomic_DNA"/>
</dbReference>
<accession>A0A8S1YLP7</accession>
<proteinExistence type="predicted"/>
<keyword evidence="2" id="KW-1185">Reference proteome</keyword>
<protein>
    <submittedName>
        <fullName evidence="1">Uncharacterized protein</fullName>
    </submittedName>
</protein>
<reference evidence="1" key="1">
    <citation type="submission" date="2021-01" db="EMBL/GenBank/DDBJ databases">
        <authorList>
            <consortium name="Genoscope - CEA"/>
            <person name="William W."/>
        </authorList>
    </citation>
    <scope>NUCLEOTIDE SEQUENCE</scope>
</reference>
<evidence type="ECO:0000313" key="2">
    <source>
        <dbReference type="Proteomes" id="UP000689195"/>
    </source>
</evidence>
<evidence type="ECO:0000313" key="1">
    <source>
        <dbReference type="EMBL" id="CAD8214458.1"/>
    </source>
</evidence>
<gene>
    <name evidence="1" type="ORF">PPENT_87.1.T2160005</name>
</gene>
<sequence>MTYDNKNQFKQVLQYRTFEEFLTSIWNIFGNEIQQLLLNILREGQGYDKQGSYFLRIGTNLFTEQNLKIEKNHKQL</sequence>
<name>A0A8S1YLP7_9CILI</name>
<comment type="caution">
    <text evidence="1">The sequence shown here is derived from an EMBL/GenBank/DDBJ whole genome shotgun (WGS) entry which is preliminary data.</text>
</comment>
<dbReference type="Proteomes" id="UP000689195">
    <property type="component" value="Unassembled WGS sequence"/>
</dbReference>
<dbReference type="AlphaFoldDB" id="A0A8S1YLP7"/>